<dbReference type="SMART" id="SM00369">
    <property type="entry name" value="LRR_TYP"/>
    <property type="match status" value="3"/>
</dbReference>
<protein>
    <recommendedName>
        <fullName evidence="3">Disease resistance R13L4/SHOC-2-like LRR domain-containing protein</fullName>
    </recommendedName>
</protein>
<dbReference type="InterPro" id="IPR001611">
    <property type="entry name" value="Leu-rich_rpt"/>
</dbReference>
<dbReference type="GO" id="GO:0005737">
    <property type="term" value="C:cytoplasm"/>
    <property type="evidence" value="ECO:0007669"/>
    <property type="project" value="TreeGrafter"/>
</dbReference>
<dbReference type="SUPFAM" id="SSF52058">
    <property type="entry name" value="L domain-like"/>
    <property type="match status" value="1"/>
</dbReference>
<organism evidence="4">
    <name type="scientific">marine sediment metagenome</name>
    <dbReference type="NCBI Taxonomy" id="412755"/>
    <lineage>
        <taxon>unclassified sequences</taxon>
        <taxon>metagenomes</taxon>
        <taxon>ecological metagenomes</taxon>
    </lineage>
</organism>
<dbReference type="PROSITE" id="PS51450">
    <property type="entry name" value="LRR"/>
    <property type="match status" value="2"/>
</dbReference>
<comment type="caution">
    <text evidence="4">The sequence shown here is derived from an EMBL/GenBank/DDBJ whole genome shotgun (WGS) entry which is preliminary data.</text>
</comment>
<name>A0A0F9NLF3_9ZZZZ</name>
<evidence type="ECO:0000256" key="1">
    <source>
        <dbReference type="ARBA" id="ARBA00022614"/>
    </source>
</evidence>
<accession>A0A0F9NLF3</accession>
<dbReference type="EMBL" id="LAZR01007908">
    <property type="protein sequence ID" value="KKM82152.1"/>
    <property type="molecule type" value="Genomic_DNA"/>
</dbReference>
<gene>
    <name evidence="4" type="ORF">LCGC14_1322490</name>
</gene>
<sequence length="316" mass="37062">MDQFRINEYITLKLEAGKTVIYIRNIKFMICKRLIINISEDEPDSYKFSDSIDEVVEENKHFLYKNQIYEEPEGYLVEESTSQYLIKPEEEFWGHCSNLQAWAENNYDTRLLRNNLAFPLLKKLTDFGAPLAKSILKQEIVKRLASRFQPIIEYLFNEHYVWDYLDNEEILSIILDLSDYDALIDAFPKKYKELTFQIGRSNIHDRIMDPINIAIVKGRIVELTLDSMDLNEFPEAITRLTALEKLWLSFNKIKTLPKTLGNLKKLKVLDIGHNLLTEVPDSITNLTLLEEIWISGNQINNIPEKIKKIRNLCKLN</sequence>
<dbReference type="PANTHER" id="PTHR48051:SF1">
    <property type="entry name" value="RAS SUPPRESSOR PROTEIN 1"/>
    <property type="match status" value="1"/>
</dbReference>
<keyword evidence="1" id="KW-0433">Leucine-rich repeat</keyword>
<proteinExistence type="predicted"/>
<evidence type="ECO:0000259" key="3">
    <source>
        <dbReference type="Pfam" id="PF23598"/>
    </source>
</evidence>
<evidence type="ECO:0000256" key="2">
    <source>
        <dbReference type="ARBA" id="ARBA00022737"/>
    </source>
</evidence>
<dbReference type="SMART" id="SM00365">
    <property type="entry name" value="LRR_SD22"/>
    <property type="match status" value="2"/>
</dbReference>
<evidence type="ECO:0000313" key="4">
    <source>
        <dbReference type="EMBL" id="KKM82152.1"/>
    </source>
</evidence>
<dbReference type="Pfam" id="PF23598">
    <property type="entry name" value="LRR_14"/>
    <property type="match status" value="1"/>
</dbReference>
<dbReference type="AlphaFoldDB" id="A0A0F9NLF3"/>
<dbReference type="InterPro" id="IPR050216">
    <property type="entry name" value="LRR_domain-containing"/>
</dbReference>
<reference evidence="4" key="1">
    <citation type="journal article" date="2015" name="Nature">
        <title>Complex archaea that bridge the gap between prokaryotes and eukaryotes.</title>
        <authorList>
            <person name="Spang A."/>
            <person name="Saw J.H."/>
            <person name="Jorgensen S.L."/>
            <person name="Zaremba-Niedzwiedzka K."/>
            <person name="Martijn J."/>
            <person name="Lind A.E."/>
            <person name="van Eijk R."/>
            <person name="Schleper C."/>
            <person name="Guy L."/>
            <person name="Ettema T.J."/>
        </authorList>
    </citation>
    <scope>NUCLEOTIDE SEQUENCE</scope>
</reference>
<keyword evidence="2" id="KW-0677">Repeat</keyword>
<feature type="domain" description="Disease resistance R13L4/SHOC-2-like LRR" evidence="3">
    <location>
        <begin position="223"/>
        <end position="315"/>
    </location>
</feature>
<dbReference type="PANTHER" id="PTHR48051">
    <property type="match status" value="1"/>
</dbReference>
<dbReference type="InterPro" id="IPR003591">
    <property type="entry name" value="Leu-rich_rpt_typical-subtyp"/>
</dbReference>
<dbReference type="InterPro" id="IPR032675">
    <property type="entry name" value="LRR_dom_sf"/>
</dbReference>
<dbReference type="InterPro" id="IPR055414">
    <property type="entry name" value="LRR_R13L4/SHOC2-like"/>
</dbReference>
<dbReference type="Gene3D" id="3.80.10.10">
    <property type="entry name" value="Ribonuclease Inhibitor"/>
    <property type="match status" value="1"/>
</dbReference>